<dbReference type="Gene3D" id="1.25.40.90">
    <property type="match status" value="1"/>
</dbReference>
<dbReference type="OrthoDB" id="429780at2759"/>
<dbReference type="InterPro" id="IPR008942">
    <property type="entry name" value="ENTH_VHS"/>
</dbReference>
<organism evidence="3 4">
    <name type="scientific">Perkinsus chesapeaki</name>
    <name type="common">Clam parasite</name>
    <name type="synonym">Perkinsus andrewsi</name>
    <dbReference type="NCBI Taxonomy" id="330153"/>
    <lineage>
        <taxon>Eukaryota</taxon>
        <taxon>Sar</taxon>
        <taxon>Alveolata</taxon>
        <taxon>Perkinsozoa</taxon>
        <taxon>Perkinsea</taxon>
        <taxon>Perkinsida</taxon>
        <taxon>Perkinsidae</taxon>
        <taxon>Perkinsus</taxon>
    </lineage>
</organism>
<evidence type="ECO:0000256" key="1">
    <source>
        <dbReference type="SAM" id="MobiDB-lite"/>
    </source>
</evidence>
<feature type="region of interest" description="Disordered" evidence="1">
    <location>
        <begin position="235"/>
        <end position="278"/>
    </location>
</feature>
<evidence type="ECO:0000259" key="2">
    <source>
        <dbReference type="PROSITE" id="PS50179"/>
    </source>
</evidence>
<protein>
    <recommendedName>
        <fullName evidence="2">VHS domain-containing protein</fullName>
    </recommendedName>
</protein>
<dbReference type="InterPro" id="IPR002014">
    <property type="entry name" value="VHS_dom"/>
</dbReference>
<evidence type="ECO:0000313" key="4">
    <source>
        <dbReference type="Proteomes" id="UP000591131"/>
    </source>
</evidence>
<dbReference type="AlphaFoldDB" id="A0A7J6MJK3"/>
<keyword evidence="4" id="KW-1185">Reference proteome</keyword>
<reference evidence="3 4" key="1">
    <citation type="submission" date="2020-04" db="EMBL/GenBank/DDBJ databases">
        <title>Perkinsus chesapeaki whole genome sequence.</title>
        <authorList>
            <person name="Bogema D.R."/>
        </authorList>
    </citation>
    <scope>NUCLEOTIDE SEQUENCE [LARGE SCALE GENOMIC DNA]</scope>
    <source>
        <strain evidence="3">ATCC PRA-425</strain>
    </source>
</reference>
<dbReference type="GO" id="GO:0043130">
    <property type="term" value="F:ubiquitin binding"/>
    <property type="evidence" value="ECO:0007669"/>
    <property type="project" value="InterPro"/>
</dbReference>
<sequence length="432" mass="46888">MSPRGLGVFGAVGIFPVYVGSLSASSVLAKVLSLIQEWCDAFILKEGQMESVFKAYRELRRRKEPFPPRDETVRFQIKGTRGLLAVAVYFLNVTLVACLRMKVHNSAERPTAGAEESPALNPSLATTKHTTAETKAMVLSPAEIEALRRAVDELFSSPNLPRKTFEADYAEASAGKSRLRATIEQAFENGQEDSDQLSNLIALSDKLEEVLSRIQATGSATQNSSLFLSSSLKDWDKPSPAHPELSSSLPQVPEPPDILSGDPSEIPPPPPQGSAPDVATQIENDGILAMYFQEQEDRLKGADTAVPSSKHPGSVSNIPAHRIRLESYSSGPVEAADRSASANTHNAYTGLRQMVNGMLLARKTRTKEEGGHRSDDEIEEFLGSSPRENGADRSMVVPVSQDWSVVRDRSSGVKLSGICRSVYEGGKLLQNE</sequence>
<accession>A0A7J6MJK3</accession>
<evidence type="ECO:0000313" key="3">
    <source>
        <dbReference type="EMBL" id="KAF4671779.1"/>
    </source>
</evidence>
<feature type="region of interest" description="Disordered" evidence="1">
    <location>
        <begin position="298"/>
        <end position="317"/>
    </location>
</feature>
<proteinExistence type="predicted"/>
<gene>
    <name evidence="3" type="ORF">FOL47_001215</name>
</gene>
<dbReference type="GO" id="GO:0035091">
    <property type="term" value="F:phosphatidylinositol binding"/>
    <property type="evidence" value="ECO:0007669"/>
    <property type="project" value="InterPro"/>
</dbReference>
<dbReference type="Proteomes" id="UP000591131">
    <property type="component" value="Unassembled WGS sequence"/>
</dbReference>
<dbReference type="EMBL" id="JAAPAO010000128">
    <property type="protein sequence ID" value="KAF4671779.1"/>
    <property type="molecule type" value="Genomic_DNA"/>
</dbReference>
<dbReference type="PROSITE" id="PS50179">
    <property type="entry name" value="VHS"/>
    <property type="match status" value="1"/>
</dbReference>
<comment type="caution">
    <text evidence="3">The sequence shown here is derived from an EMBL/GenBank/DDBJ whole genome shotgun (WGS) entry which is preliminary data.</text>
</comment>
<feature type="domain" description="VHS" evidence="2">
    <location>
        <begin position="27"/>
        <end position="67"/>
    </location>
</feature>
<name>A0A7J6MJK3_PERCH</name>